<dbReference type="Proteomes" id="UP001238496">
    <property type="component" value="Unassembled WGS sequence"/>
</dbReference>
<dbReference type="InterPro" id="IPR037219">
    <property type="entry name" value="Peptidase_M41-like"/>
</dbReference>
<organism evidence="1 2">
    <name type="scientific">Peteryoungia aggregata LMG 23059</name>
    <dbReference type="NCBI Taxonomy" id="1368425"/>
    <lineage>
        <taxon>Bacteria</taxon>
        <taxon>Pseudomonadati</taxon>
        <taxon>Pseudomonadota</taxon>
        <taxon>Alphaproteobacteria</taxon>
        <taxon>Hyphomicrobiales</taxon>
        <taxon>Rhizobiaceae</taxon>
        <taxon>Peteryoungia</taxon>
    </lineage>
</organism>
<dbReference type="Gene3D" id="1.20.58.760">
    <property type="entry name" value="Peptidase M41"/>
    <property type="match status" value="1"/>
</dbReference>
<sequence>MSFVIDRFGDEIAARYLAHDVVSMRDSIVNEYRHEGKTYDPDKLKGYLKEAEDSYQQAIAEFGKSFAGSYGWAAHNLGLKSPRFQDLEKAVDWDSLPPNYKWSSFSRMDSSVLARVDKILKQQLERATTILERHRQACERLVDGLVAGFELSGEEVLTALNSKTETARRSLRSG</sequence>
<name>A0ABU0G9B9_9HYPH</name>
<evidence type="ECO:0000313" key="2">
    <source>
        <dbReference type="Proteomes" id="UP001238496"/>
    </source>
</evidence>
<keyword evidence="2" id="KW-1185">Reference proteome</keyword>
<dbReference type="SUPFAM" id="SSF140990">
    <property type="entry name" value="FtsH protease domain-like"/>
    <property type="match status" value="1"/>
</dbReference>
<reference evidence="1 2" key="1">
    <citation type="submission" date="2023-07" db="EMBL/GenBank/DDBJ databases">
        <title>Genomic Encyclopedia of Type Strains, Phase IV (KMG-IV): sequencing the most valuable type-strain genomes for metagenomic binning, comparative biology and taxonomic classification.</title>
        <authorList>
            <person name="Goeker M."/>
        </authorList>
    </citation>
    <scope>NUCLEOTIDE SEQUENCE [LARGE SCALE GENOMIC DNA]</scope>
    <source>
        <strain evidence="1 2">DSM 1111</strain>
    </source>
</reference>
<proteinExistence type="predicted"/>
<evidence type="ECO:0000313" key="1">
    <source>
        <dbReference type="EMBL" id="MDQ0421949.1"/>
    </source>
</evidence>
<protein>
    <submittedName>
        <fullName evidence="1">Uncharacterized protein</fullName>
    </submittedName>
</protein>
<accession>A0ABU0G9B9</accession>
<comment type="caution">
    <text evidence="1">The sequence shown here is derived from an EMBL/GenBank/DDBJ whole genome shotgun (WGS) entry which is preliminary data.</text>
</comment>
<gene>
    <name evidence="1" type="ORF">J2045_002993</name>
</gene>
<dbReference type="EMBL" id="JAUSUW010000008">
    <property type="protein sequence ID" value="MDQ0421949.1"/>
    <property type="molecule type" value="Genomic_DNA"/>
</dbReference>